<evidence type="ECO:0000256" key="1">
    <source>
        <dbReference type="SAM" id="Phobius"/>
    </source>
</evidence>
<sequence>MTATSTTTLAFADNDALLAVRFLLELTSLACFGIWAWRRTPAPWRWILVIALPVAVGLAWGTFTVPDDPSRGDPGSVDTPGPLRLLLELAVFFGAVAALHWAGLRRAARWLLMVMVAYQLLAYDRIGWLLSH</sequence>
<dbReference type="Proteomes" id="UP000516428">
    <property type="component" value="Chromosome"/>
</dbReference>
<feature type="transmembrane region" description="Helical" evidence="1">
    <location>
        <begin position="44"/>
        <end position="63"/>
    </location>
</feature>
<dbReference type="EMBL" id="CP061281">
    <property type="protein sequence ID" value="QNS08203.1"/>
    <property type="molecule type" value="Genomic_DNA"/>
</dbReference>
<feature type="transmembrane region" description="Helical" evidence="1">
    <location>
        <begin position="110"/>
        <end position="130"/>
    </location>
</feature>
<keyword evidence="1" id="KW-0472">Membrane</keyword>
<evidence type="ECO:0000313" key="2">
    <source>
        <dbReference type="EMBL" id="QNS08203.1"/>
    </source>
</evidence>
<reference evidence="2 3" key="1">
    <citation type="submission" date="2020-09" db="EMBL/GenBank/DDBJ databases">
        <title>A novel species.</title>
        <authorList>
            <person name="Gao J."/>
        </authorList>
    </citation>
    <scope>NUCLEOTIDE SEQUENCE [LARGE SCALE GENOMIC DNA]</scope>
    <source>
        <strain evidence="2 3">CRXT-Y-14</strain>
    </source>
</reference>
<name>A0A7H1BHJ8_9ACTN</name>
<feature type="transmembrane region" description="Helical" evidence="1">
    <location>
        <begin position="83"/>
        <end position="103"/>
    </location>
</feature>
<feature type="transmembrane region" description="Helical" evidence="1">
    <location>
        <begin position="16"/>
        <end position="37"/>
    </location>
</feature>
<keyword evidence="3" id="KW-1185">Reference proteome</keyword>
<dbReference type="KEGG" id="sxn:IAG42_34380"/>
<dbReference type="Pfam" id="PF10823">
    <property type="entry name" value="DUF2568"/>
    <property type="match status" value="1"/>
</dbReference>
<dbReference type="RefSeq" id="WP_188340864.1">
    <property type="nucleotide sequence ID" value="NZ_CP061281.1"/>
</dbReference>
<keyword evidence="1" id="KW-1133">Transmembrane helix</keyword>
<dbReference type="AlphaFoldDB" id="A0A7H1BHJ8"/>
<proteinExistence type="predicted"/>
<organism evidence="2 3">
    <name type="scientific">Streptomyces xanthii</name>
    <dbReference type="NCBI Taxonomy" id="2768069"/>
    <lineage>
        <taxon>Bacteria</taxon>
        <taxon>Bacillati</taxon>
        <taxon>Actinomycetota</taxon>
        <taxon>Actinomycetes</taxon>
        <taxon>Kitasatosporales</taxon>
        <taxon>Streptomycetaceae</taxon>
        <taxon>Streptomyces</taxon>
    </lineage>
</organism>
<dbReference type="InterPro" id="IPR021214">
    <property type="entry name" value="DUF2568"/>
</dbReference>
<gene>
    <name evidence="2" type="ORF">IAG42_34380</name>
</gene>
<keyword evidence="1" id="KW-0812">Transmembrane</keyword>
<accession>A0A7H1BHJ8</accession>
<evidence type="ECO:0000313" key="3">
    <source>
        <dbReference type="Proteomes" id="UP000516428"/>
    </source>
</evidence>
<protein>
    <submittedName>
        <fullName evidence="2">YrdB family protein</fullName>
    </submittedName>
</protein>